<dbReference type="PROSITE" id="PS00233">
    <property type="entry name" value="CHIT_BIND_RR_1"/>
    <property type="match status" value="1"/>
</dbReference>
<feature type="region of interest" description="Disordered" evidence="4">
    <location>
        <begin position="46"/>
        <end position="67"/>
    </location>
</feature>
<feature type="compositionally biased region" description="Basic and acidic residues" evidence="4">
    <location>
        <begin position="51"/>
        <end position="67"/>
    </location>
</feature>
<evidence type="ECO:0000256" key="4">
    <source>
        <dbReference type="SAM" id="MobiDB-lite"/>
    </source>
</evidence>
<dbReference type="Pfam" id="PF00379">
    <property type="entry name" value="Chitin_bind_4"/>
    <property type="match status" value="1"/>
</dbReference>
<keyword evidence="1 3" id="KW-0193">Cuticle</keyword>
<evidence type="ECO:0000256" key="1">
    <source>
        <dbReference type="ARBA" id="ARBA00022460"/>
    </source>
</evidence>
<dbReference type="PRINTS" id="PR00947">
    <property type="entry name" value="CUTICLE"/>
</dbReference>
<evidence type="ECO:0000256" key="3">
    <source>
        <dbReference type="PROSITE-ProRule" id="PRU00497"/>
    </source>
</evidence>
<dbReference type="EMBL" id="OV170227">
    <property type="protein sequence ID" value="CAH0727794.1"/>
    <property type="molecule type" value="Genomic_DNA"/>
</dbReference>
<keyword evidence="2 5" id="KW-0732">Signal</keyword>
<feature type="signal peptide" evidence="5">
    <location>
        <begin position="1"/>
        <end position="15"/>
    </location>
</feature>
<protein>
    <submittedName>
        <fullName evidence="6">Uncharacterized protein</fullName>
    </submittedName>
</protein>
<dbReference type="InterPro" id="IPR050468">
    <property type="entry name" value="Cuticle_Struct_Prot"/>
</dbReference>
<evidence type="ECO:0000313" key="6">
    <source>
        <dbReference type="EMBL" id="CAH0727794.1"/>
    </source>
</evidence>
<name>A0A8J9YCX9_9NEOP</name>
<gene>
    <name evidence="6" type="ORF">BINO364_LOCUS13093</name>
</gene>
<dbReference type="PANTHER" id="PTHR10380:SF218">
    <property type="entry name" value="ADULT CUTICLE PROTEIN 65AA-RELATED"/>
    <property type="match status" value="1"/>
</dbReference>
<dbReference type="InterPro" id="IPR000618">
    <property type="entry name" value="Insect_cuticle"/>
</dbReference>
<dbReference type="InterPro" id="IPR031311">
    <property type="entry name" value="CHIT_BIND_RR_consensus"/>
</dbReference>
<dbReference type="AlphaFoldDB" id="A0A8J9YCX9"/>
<accession>A0A8J9YCX9</accession>
<dbReference type="PANTHER" id="PTHR10380">
    <property type="entry name" value="CUTICLE PROTEIN"/>
    <property type="match status" value="1"/>
</dbReference>
<evidence type="ECO:0000256" key="5">
    <source>
        <dbReference type="SAM" id="SignalP"/>
    </source>
</evidence>
<proteinExistence type="predicted"/>
<dbReference type="GO" id="GO:0008010">
    <property type="term" value="F:structural constituent of chitin-based larval cuticle"/>
    <property type="evidence" value="ECO:0007669"/>
    <property type="project" value="TreeGrafter"/>
</dbReference>
<feature type="non-terminal residue" evidence="6">
    <location>
        <position position="120"/>
    </location>
</feature>
<sequence>MNLLIVLSLVALAVAAPPPRLNYQPNDVQLLRYENDNIGTGNYRYAFEQSDGTKQEQRGELRNEGREDEYVAMTGSYTWIGPDGVTYLVTYTADENGFQPEIEEGPGGAVPDAVVASLLG</sequence>
<reference evidence="6" key="1">
    <citation type="submission" date="2021-12" db="EMBL/GenBank/DDBJ databases">
        <authorList>
            <person name="Martin H S."/>
        </authorList>
    </citation>
    <scope>NUCLEOTIDE SEQUENCE</scope>
</reference>
<keyword evidence="7" id="KW-1185">Reference proteome</keyword>
<feature type="chain" id="PRO_5035439465" evidence="5">
    <location>
        <begin position="16"/>
        <end position="120"/>
    </location>
</feature>
<evidence type="ECO:0000256" key="2">
    <source>
        <dbReference type="ARBA" id="ARBA00022729"/>
    </source>
</evidence>
<dbReference type="GO" id="GO:0062129">
    <property type="term" value="C:chitin-based extracellular matrix"/>
    <property type="evidence" value="ECO:0007669"/>
    <property type="project" value="TreeGrafter"/>
</dbReference>
<dbReference type="PROSITE" id="PS51155">
    <property type="entry name" value="CHIT_BIND_RR_2"/>
    <property type="match status" value="1"/>
</dbReference>
<organism evidence="6 7">
    <name type="scientific">Brenthis ino</name>
    <name type="common">lesser marbled fritillary</name>
    <dbReference type="NCBI Taxonomy" id="405034"/>
    <lineage>
        <taxon>Eukaryota</taxon>
        <taxon>Metazoa</taxon>
        <taxon>Ecdysozoa</taxon>
        <taxon>Arthropoda</taxon>
        <taxon>Hexapoda</taxon>
        <taxon>Insecta</taxon>
        <taxon>Pterygota</taxon>
        <taxon>Neoptera</taxon>
        <taxon>Endopterygota</taxon>
        <taxon>Lepidoptera</taxon>
        <taxon>Glossata</taxon>
        <taxon>Ditrysia</taxon>
        <taxon>Papilionoidea</taxon>
        <taxon>Nymphalidae</taxon>
        <taxon>Heliconiinae</taxon>
        <taxon>Argynnini</taxon>
        <taxon>Brenthis</taxon>
    </lineage>
</organism>
<dbReference type="OrthoDB" id="7363665at2759"/>
<evidence type="ECO:0000313" key="7">
    <source>
        <dbReference type="Proteomes" id="UP000838878"/>
    </source>
</evidence>
<dbReference type="Proteomes" id="UP000838878">
    <property type="component" value="Chromosome 7"/>
</dbReference>